<proteinExistence type="predicted"/>
<accession>A0A645B660</accession>
<reference evidence="1" key="1">
    <citation type="submission" date="2019-08" db="EMBL/GenBank/DDBJ databases">
        <authorList>
            <person name="Kucharzyk K."/>
            <person name="Murdoch R.W."/>
            <person name="Higgins S."/>
            <person name="Loffler F."/>
        </authorList>
    </citation>
    <scope>NUCLEOTIDE SEQUENCE</scope>
</reference>
<protein>
    <submittedName>
        <fullName evidence="1">Uncharacterized protein</fullName>
    </submittedName>
</protein>
<comment type="caution">
    <text evidence="1">The sequence shown here is derived from an EMBL/GenBank/DDBJ whole genome shotgun (WGS) entry which is preliminary data.</text>
</comment>
<organism evidence="1">
    <name type="scientific">bioreactor metagenome</name>
    <dbReference type="NCBI Taxonomy" id="1076179"/>
    <lineage>
        <taxon>unclassified sequences</taxon>
        <taxon>metagenomes</taxon>
        <taxon>ecological metagenomes</taxon>
    </lineage>
</organism>
<dbReference type="AlphaFoldDB" id="A0A645B660"/>
<name>A0A645B660_9ZZZZ</name>
<dbReference type="EMBL" id="VSSQ01018063">
    <property type="protein sequence ID" value="MPM60930.1"/>
    <property type="molecule type" value="Genomic_DNA"/>
</dbReference>
<gene>
    <name evidence="1" type="ORF">SDC9_107784</name>
</gene>
<evidence type="ECO:0000313" key="1">
    <source>
        <dbReference type="EMBL" id="MPM60930.1"/>
    </source>
</evidence>
<sequence length="59" mass="6524">MKTGKAGDCFLNSQAIFYDKTVKLLHTKMPPASGSRVRNNVGFLAIKLLKKLVDVFIQA</sequence>